<protein>
    <recommendedName>
        <fullName evidence="3">PadR family transcriptional regulator</fullName>
    </recommendedName>
</protein>
<dbReference type="Proteomes" id="UP000093894">
    <property type="component" value="Unassembled WGS sequence"/>
</dbReference>
<sequence length="210" mass="21059">MSHGFFGGFGGPGFGGPGFGGPGFGGPGFGGPGFGGPGFGGPGFGGPGAGGPGFAPFGKRHGLKRAAFVTAALLLDGPADAAQVVQRVSDATGGAFTPPQDVAELAIGILAGRGVVTVDGGAATLTELGRNLLAWRGISSETAHAFLGRAAKFGDVLKIRKEFFEIAGLARTIAWTGTDEQKQQLAETRTKVLEALTDARKALHRVLGEA</sequence>
<evidence type="ECO:0000313" key="1">
    <source>
        <dbReference type="EMBL" id="OBJ61302.1"/>
    </source>
</evidence>
<comment type="caution">
    <text evidence="1">The sequence shown here is derived from an EMBL/GenBank/DDBJ whole genome shotgun (WGS) entry which is preliminary data.</text>
</comment>
<accession>A0A853LZX8</accession>
<name>A0A853LZX8_9MYCO</name>
<reference evidence="1 2" key="1">
    <citation type="submission" date="2016-06" db="EMBL/GenBank/DDBJ databases">
        <authorList>
            <person name="Sutton G."/>
            <person name="Brinkac L."/>
            <person name="Sanka R."/>
            <person name="Adams M."/>
            <person name="Lau E."/>
            <person name="Garcia-Basteiro A."/>
            <person name="Lopez-Varela E."/>
            <person name="Palencia S."/>
        </authorList>
    </citation>
    <scope>NUCLEOTIDE SEQUENCE [LARGE SCALE GENOMIC DNA]</scope>
    <source>
        <strain evidence="1 2">1164983.0</strain>
    </source>
</reference>
<dbReference type="AlphaFoldDB" id="A0A853LZX8"/>
<organism evidence="1 2">
    <name type="scientific">Mycobacterium colombiense</name>
    <dbReference type="NCBI Taxonomy" id="339268"/>
    <lineage>
        <taxon>Bacteria</taxon>
        <taxon>Bacillati</taxon>
        <taxon>Actinomycetota</taxon>
        <taxon>Actinomycetes</taxon>
        <taxon>Mycobacteriales</taxon>
        <taxon>Mycobacteriaceae</taxon>
        <taxon>Mycobacterium</taxon>
        <taxon>Mycobacterium avium complex (MAC)</taxon>
    </lineage>
</organism>
<evidence type="ECO:0008006" key="3">
    <source>
        <dbReference type="Google" id="ProtNLM"/>
    </source>
</evidence>
<dbReference type="RefSeq" id="WP_065141811.1">
    <property type="nucleotide sequence ID" value="NZ_LZLG01000057.1"/>
</dbReference>
<gene>
    <name evidence="1" type="ORF">A5628_05735</name>
</gene>
<evidence type="ECO:0000313" key="2">
    <source>
        <dbReference type="Proteomes" id="UP000093894"/>
    </source>
</evidence>
<dbReference type="EMBL" id="LZLG01000057">
    <property type="protein sequence ID" value="OBJ61302.1"/>
    <property type="molecule type" value="Genomic_DNA"/>
</dbReference>
<proteinExistence type="predicted"/>